<keyword evidence="2" id="KW-1185">Reference proteome</keyword>
<name>A0A2S4ZXV3_9SPHI</name>
<protein>
    <recommendedName>
        <fullName evidence="3">Histidine phosphatase family protein</fullName>
    </recommendedName>
</protein>
<dbReference type="RefSeq" id="WP_103790649.1">
    <property type="nucleotide sequence ID" value="NZ_PQVF01000018.1"/>
</dbReference>
<organism evidence="1 2">
    <name type="scientific">Solitalea longa</name>
    <dbReference type="NCBI Taxonomy" id="2079460"/>
    <lineage>
        <taxon>Bacteria</taxon>
        <taxon>Pseudomonadati</taxon>
        <taxon>Bacteroidota</taxon>
        <taxon>Sphingobacteriia</taxon>
        <taxon>Sphingobacteriales</taxon>
        <taxon>Sphingobacteriaceae</taxon>
        <taxon>Solitalea</taxon>
    </lineage>
</organism>
<dbReference type="InterPro" id="IPR029033">
    <property type="entry name" value="His_PPase_superfam"/>
</dbReference>
<dbReference type="CDD" id="cd07067">
    <property type="entry name" value="HP_PGM_like"/>
    <property type="match status" value="1"/>
</dbReference>
<comment type="caution">
    <text evidence="1">The sequence shown here is derived from an EMBL/GenBank/DDBJ whole genome shotgun (WGS) entry which is preliminary data.</text>
</comment>
<proteinExistence type="predicted"/>
<dbReference type="SUPFAM" id="SSF53254">
    <property type="entry name" value="Phosphoglycerate mutase-like"/>
    <property type="match status" value="1"/>
</dbReference>
<evidence type="ECO:0000313" key="1">
    <source>
        <dbReference type="EMBL" id="POY34827.1"/>
    </source>
</evidence>
<evidence type="ECO:0000313" key="2">
    <source>
        <dbReference type="Proteomes" id="UP000236893"/>
    </source>
</evidence>
<dbReference type="EMBL" id="PQVF01000018">
    <property type="protein sequence ID" value="POY34827.1"/>
    <property type="molecule type" value="Genomic_DNA"/>
</dbReference>
<dbReference type="Proteomes" id="UP000236893">
    <property type="component" value="Unassembled WGS sequence"/>
</dbReference>
<reference evidence="1 2" key="1">
    <citation type="submission" date="2018-01" db="EMBL/GenBank/DDBJ databases">
        <authorList>
            <person name="Gaut B.S."/>
            <person name="Morton B.R."/>
            <person name="Clegg M.T."/>
            <person name="Duvall M.R."/>
        </authorList>
    </citation>
    <scope>NUCLEOTIDE SEQUENCE [LARGE SCALE GENOMIC DNA]</scope>
    <source>
        <strain evidence="1 2">HR-AV</strain>
    </source>
</reference>
<dbReference type="OrthoDB" id="837575at2"/>
<dbReference type="AlphaFoldDB" id="A0A2S4ZXV3"/>
<evidence type="ECO:0008006" key="3">
    <source>
        <dbReference type="Google" id="ProtNLM"/>
    </source>
</evidence>
<dbReference type="Pfam" id="PF00300">
    <property type="entry name" value="His_Phos_1"/>
    <property type="match status" value="1"/>
</dbReference>
<accession>A0A2S4ZXV3</accession>
<sequence>MKNYSQTIFYLLIILLLGCKKNDSDPEQPRVTSLEFKNDLLFVNKADFQIETSVPAEFSSSDPKIQMTSDGLIHRITSSEVIAIDVTWKDRSLTPIRLYALGATDDSFDPPYAAFHGNHASDPYNAYLLGWETLQKLPVTNTTYAIILRHADADDGVDFSKTTGPANWWKSCDPTEARQLNQQGKSRSTELGKVFKDLQYNINRVFSSEFCRARTTAELIDAGPTIQIDNRLNHGSYNVSGGSIFGGIRNVLGEQPVDNTLTLVVTHHAGNEMIFQTFPEVSPFTWTGAYFIKIDPDGTLTYEGAASWGMFMYWRNKKLGLL</sequence>
<dbReference type="InterPro" id="IPR013078">
    <property type="entry name" value="His_Pase_superF_clade-1"/>
</dbReference>
<dbReference type="PROSITE" id="PS51257">
    <property type="entry name" value="PROKAR_LIPOPROTEIN"/>
    <property type="match status" value="1"/>
</dbReference>
<gene>
    <name evidence="1" type="ORF">C3K47_18485</name>
</gene>
<dbReference type="Gene3D" id="3.40.50.1240">
    <property type="entry name" value="Phosphoglycerate mutase-like"/>
    <property type="match status" value="1"/>
</dbReference>